<keyword evidence="3" id="KW-1185">Reference proteome</keyword>
<accession>A0A8J4AVG1</accession>
<organism evidence="2 3">
    <name type="scientific">Volvox africanus</name>
    <dbReference type="NCBI Taxonomy" id="51714"/>
    <lineage>
        <taxon>Eukaryota</taxon>
        <taxon>Viridiplantae</taxon>
        <taxon>Chlorophyta</taxon>
        <taxon>core chlorophytes</taxon>
        <taxon>Chlorophyceae</taxon>
        <taxon>CS clade</taxon>
        <taxon>Chlamydomonadales</taxon>
        <taxon>Volvocaceae</taxon>
        <taxon>Volvox</taxon>
    </lineage>
</organism>
<dbReference type="Proteomes" id="UP000747399">
    <property type="component" value="Unassembled WGS sequence"/>
</dbReference>
<feature type="compositionally biased region" description="Basic and acidic residues" evidence="1">
    <location>
        <begin position="83"/>
        <end position="99"/>
    </location>
</feature>
<proteinExistence type="predicted"/>
<evidence type="ECO:0000313" key="2">
    <source>
        <dbReference type="EMBL" id="GIL47956.1"/>
    </source>
</evidence>
<evidence type="ECO:0000256" key="1">
    <source>
        <dbReference type="SAM" id="MobiDB-lite"/>
    </source>
</evidence>
<feature type="region of interest" description="Disordered" evidence="1">
    <location>
        <begin position="1"/>
        <end position="20"/>
    </location>
</feature>
<name>A0A8J4AVG1_9CHLO</name>
<dbReference type="EMBL" id="BNCO01000005">
    <property type="protein sequence ID" value="GIL47956.1"/>
    <property type="molecule type" value="Genomic_DNA"/>
</dbReference>
<dbReference type="PANTHER" id="PTHR40515:SF1">
    <property type="entry name" value="CILIA- AND FLAGELLA-ASSOCIATED PROTEIN 157"/>
    <property type="match status" value="1"/>
</dbReference>
<dbReference type="PANTHER" id="PTHR40515">
    <property type="entry name" value="CILIA- AND FLAGELLA-ASSOCIATED PROTEIN 157"/>
    <property type="match status" value="1"/>
</dbReference>
<evidence type="ECO:0000313" key="3">
    <source>
        <dbReference type="Proteomes" id="UP000747399"/>
    </source>
</evidence>
<feature type="compositionally biased region" description="Polar residues" evidence="1">
    <location>
        <begin position="122"/>
        <end position="133"/>
    </location>
</feature>
<sequence length="304" mass="31269">SSRGGGGGTAAAGTAGGPEPHVAVKIQRYEDVIDSLKRLLEAERRRTKQARAAHTLELQQRTGLQALLRQCVEDIRERRKALEAEAQRERSASDRDQARHRPLSALRPAPAASSVARPLSATPSALTPTNRRPNSAAGMAHGPFAGAAGTTVATAASDIPLTPSERQDLISTLLSHEEVMRAVFDRAFPGVAPHPPSDPYLDRMAAWQELRDAQVAANAKVLAAAKNAILPPATAIKESTPGGMLIKEAANRPWVLNVDAMLSDFLGGGVNGGGGGGGGGMGTAAPSAKSLGGLSVMSGGGAGP</sequence>
<feature type="region of interest" description="Disordered" evidence="1">
    <location>
        <begin position="83"/>
        <end position="142"/>
    </location>
</feature>
<feature type="compositionally biased region" description="Gly residues" evidence="1">
    <location>
        <begin position="1"/>
        <end position="16"/>
    </location>
</feature>
<gene>
    <name evidence="2" type="ORF">Vafri_4680</name>
</gene>
<protein>
    <submittedName>
        <fullName evidence="2">Uncharacterized protein</fullName>
    </submittedName>
</protein>
<feature type="compositionally biased region" description="Low complexity" evidence="1">
    <location>
        <begin position="103"/>
        <end position="121"/>
    </location>
</feature>
<feature type="non-terminal residue" evidence="2">
    <location>
        <position position="1"/>
    </location>
</feature>
<dbReference type="AlphaFoldDB" id="A0A8J4AVG1"/>
<reference evidence="2" key="1">
    <citation type="journal article" date="2021" name="Proc. Natl. Acad. Sci. U.S.A.">
        <title>Three genomes in the algal genus Volvox reveal the fate of a haploid sex-determining region after a transition to homothallism.</title>
        <authorList>
            <person name="Yamamoto K."/>
            <person name="Hamaji T."/>
            <person name="Kawai-Toyooka H."/>
            <person name="Matsuzaki R."/>
            <person name="Takahashi F."/>
            <person name="Nishimura Y."/>
            <person name="Kawachi M."/>
            <person name="Noguchi H."/>
            <person name="Minakuchi Y."/>
            <person name="Umen J.G."/>
            <person name="Toyoda A."/>
            <person name="Nozaki H."/>
        </authorList>
    </citation>
    <scope>NUCLEOTIDE SEQUENCE</scope>
    <source>
        <strain evidence="2">NIES-3780</strain>
    </source>
</reference>
<comment type="caution">
    <text evidence="2">The sequence shown here is derived from an EMBL/GenBank/DDBJ whole genome shotgun (WGS) entry which is preliminary data.</text>
</comment>